<dbReference type="GO" id="GO:0003824">
    <property type="term" value="F:catalytic activity"/>
    <property type="evidence" value="ECO:0007669"/>
    <property type="project" value="InterPro"/>
</dbReference>
<evidence type="ECO:0000256" key="4">
    <source>
        <dbReference type="ARBA" id="ARBA00023004"/>
    </source>
</evidence>
<dbReference type="GO" id="GO:0051536">
    <property type="term" value="F:iron-sulfur cluster binding"/>
    <property type="evidence" value="ECO:0007669"/>
    <property type="project" value="UniProtKB-KW"/>
</dbReference>
<evidence type="ECO:0000259" key="6">
    <source>
        <dbReference type="SMART" id="SM00729"/>
    </source>
</evidence>
<reference evidence="8" key="1">
    <citation type="submission" date="2017-08" db="EMBL/GenBank/DDBJ databases">
        <authorList>
            <person name="Varghese N."/>
            <person name="Submissions S."/>
        </authorList>
    </citation>
    <scope>NUCLEOTIDE SEQUENCE [LARGE SCALE GENOMIC DNA]</scope>
    <source>
        <strain evidence="8">JA276</strain>
    </source>
</reference>
<dbReference type="NCBIfam" id="TIGR03975">
    <property type="entry name" value="rSAM_ocin_1"/>
    <property type="match status" value="1"/>
</dbReference>
<protein>
    <submittedName>
        <fullName evidence="7">Ribosomal peptide maturation radical SAM protein 1</fullName>
    </submittedName>
</protein>
<dbReference type="Pfam" id="PF04055">
    <property type="entry name" value="Radical_SAM"/>
    <property type="match status" value="1"/>
</dbReference>
<dbReference type="PANTHER" id="PTHR43409">
    <property type="entry name" value="ANAEROBIC MAGNESIUM-PROTOPORPHYRIN IX MONOMETHYL ESTER CYCLASE-RELATED"/>
    <property type="match status" value="1"/>
</dbReference>
<dbReference type="RefSeq" id="WP_176518583.1">
    <property type="nucleotide sequence ID" value="NZ_OBMT01000003.1"/>
</dbReference>
<dbReference type="SMART" id="SM00729">
    <property type="entry name" value="Elp3"/>
    <property type="match status" value="1"/>
</dbReference>
<dbReference type="PANTHER" id="PTHR43409:SF7">
    <property type="entry name" value="BLL1977 PROTEIN"/>
    <property type="match status" value="1"/>
</dbReference>
<accession>A0A285S7E3</accession>
<gene>
    <name evidence="7" type="ORF">SAMN05877831_103361</name>
</gene>
<keyword evidence="3" id="KW-0479">Metal-binding</keyword>
<evidence type="ECO:0000256" key="2">
    <source>
        <dbReference type="ARBA" id="ARBA00022691"/>
    </source>
</evidence>
<dbReference type="Gene3D" id="3.20.20.70">
    <property type="entry name" value="Aldolase class I"/>
    <property type="match status" value="1"/>
</dbReference>
<feature type="domain" description="Elp3/MiaA/NifB-like radical SAM core" evidence="6">
    <location>
        <begin position="265"/>
        <end position="477"/>
    </location>
</feature>
<sequence>MPRSPLRVALIEAPFGPAAWPSIGTSLLKTRLQQAGHQAEVIYLSLRYLDHLGLDTLERLQRYQDICDSFGVHLGEWVFGPAAFPDAPWQETDPAYLQALERNGEAAAKCADAVAWRRGAANFIDAEIARTDWSRFDIVGFANSYSQLNASVALANRLRATYPALRLIMGGCGCADPMGYGVMRLCPALDAVVMGEGDDVIVPLAEALIAGVPANLPGVLERGPQRTIRSGPPTMRITDANSLPVPDYSDYYRYLPEGLRRALPFYIPVEASRGCWWGAKHHCTFCGLSPTKMPYFRKEPERFLSEIRALAAAHAPPRFMAVDNIMPHDYYTQVCPELGEASGGAEFFFEVKANLDRRVIETFAENAISQIQPGIESLSTPVLKLMKKGTTGIHNVYTLRLAEELGLRVHWSILFGFEGETVAHYRHQAELSRRIRHLRPPLGLVRCEVERFAPMYRFPEEHGLENLRPSRWYRYCHPAEAETLALLAYRFDADRSPERLAILDQIATETAGPVQDWRNAYAERSHRLVIADAHLVIRRVGDFQIDYVLGPVAARLMGDLAAPTGLAKIGVTRWWSHPSPYLDPLVSAQIAAENSRMRRAHEIDGTDPTEVFIQLLAHGLVAEEDGLAVALPLFSAPVVPRTEIPRALARQLSGITEGARP</sequence>
<dbReference type="InterPro" id="IPR013785">
    <property type="entry name" value="Aldolase_TIM"/>
</dbReference>
<dbReference type="AlphaFoldDB" id="A0A285S7E3"/>
<proteinExistence type="predicted"/>
<dbReference type="InterPro" id="IPR006638">
    <property type="entry name" value="Elp3/MiaA/NifB-like_rSAM"/>
</dbReference>
<dbReference type="GO" id="GO:0046872">
    <property type="term" value="F:metal ion binding"/>
    <property type="evidence" value="ECO:0007669"/>
    <property type="project" value="UniProtKB-KW"/>
</dbReference>
<comment type="cofactor">
    <cofactor evidence="1">
        <name>[4Fe-4S] cluster</name>
        <dbReference type="ChEBI" id="CHEBI:49883"/>
    </cofactor>
</comment>
<evidence type="ECO:0000256" key="1">
    <source>
        <dbReference type="ARBA" id="ARBA00001966"/>
    </source>
</evidence>
<dbReference type="SFLD" id="SFLDF00324">
    <property type="entry name" value="bacteriocin_maturation"/>
    <property type="match status" value="1"/>
</dbReference>
<name>A0A285S7E3_9RHOB</name>
<evidence type="ECO:0000256" key="5">
    <source>
        <dbReference type="ARBA" id="ARBA00023014"/>
    </source>
</evidence>
<dbReference type="InterPro" id="IPR051198">
    <property type="entry name" value="BchE-like"/>
</dbReference>
<evidence type="ECO:0000256" key="3">
    <source>
        <dbReference type="ARBA" id="ARBA00022723"/>
    </source>
</evidence>
<evidence type="ECO:0000313" key="8">
    <source>
        <dbReference type="Proteomes" id="UP000219111"/>
    </source>
</evidence>
<dbReference type="SFLD" id="SFLDS00029">
    <property type="entry name" value="Radical_SAM"/>
    <property type="match status" value="1"/>
</dbReference>
<keyword evidence="2" id="KW-0949">S-adenosyl-L-methionine</keyword>
<dbReference type="SUPFAM" id="SSF102114">
    <property type="entry name" value="Radical SAM enzymes"/>
    <property type="match status" value="1"/>
</dbReference>
<dbReference type="InterPro" id="IPR058240">
    <property type="entry name" value="rSAM_sf"/>
</dbReference>
<dbReference type="GO" id="GO:0005829">
    <property type="term" value="C:cytosol"/>
    <property type="evidence" value="ECO:0007669"/>
    <property type="project" value="TreeGrafter"/>
</dbReference>
<keyword evidence="4" id="KW-0408">Iron</keyword>
<keyword evidence="8" id="KW-1185">Reference proteome</keyword>
<keyword evidence="5" id="KW-0411">Iron-sulfur</keyword>
<dbReference type="EMBL" id="OBMT01000003">
    <property type="protein sequence ID" value="SOC03432.1"/>
    <property type="molecule type" value="Genomic_DNA"/>
</dbReference>
<dbReference type="Proteomes" id="UP000219111">
    <property type="component" value="Unassembled WGS sequence"/>
</dbReference>
<dbReference type="SFLD" id="SFLDG01082">
    <property type="entry name" value="B12-binding_domain_containing"/>
    <property type="match status" value="1"/>
</dbReference>
<organism evidence="7 8">
    <name type="scientific">Rhodobacter maris</name>
    <dbReference type="NCBI Taxonomy" id="446682"/>
    <lineage>
        <taxon>Bacteria</taxon>
        <taxon>Pseudomonadati</taxon>
        <taxon>Pseudomonadota</taxon>
        <taxon>Alphaproteobacteria</taxon>
        <taxon>Rhodobacterales</taxon>
        <taxon>Rhodobacter group</taxon>
        <taxon>Rhodobacter</taxon>
    </lineage>
</organism>
<dbReference type="InterPro" id="IPR007197">
    <property type="entry name" value="rSAM"/>
</dbReference>
<dbReference type="InterPro" id="IPR023984">
    <property type="entry name" value="rSAM_ocin_1"/>
</dbReference>
<evidence type="ECO:0000313" key="7">
    <source>
        <dbReference type="EMBL" id="SOC03432.1"/>
    </source>
</evidence>